<reference evidence="3 4" key="1">
    <citation type="journal article" date="2012" name="Genome Biol.">
        <title>The genome of the polar eukaryotic microalga coccomyxa subellipsoidea reveals traits of cold adaptation.</title>
        <authorList>
            <person name="Blanc G."/>
            <person name="Agarkova I."/>
            <person name="Grimwood J."/>
            <person name="Kuo A."/>
            <person name="Brueggeman A."/>
            <person name="Dunigan D."/>
            <person name="Gurnon J."/>
            <person name="Ladunga I."/>
            <person name="Lindquist E."/>
            <person name="Lucas S."/>
            <person name="Pangilinan J."/>
            <person name="Proschold T."/>
            <person name="Salamov A."/>
            <person name="Schmutz J."/>
            <person name="Weeks D."/>
            <person name="Yamada T."/>
            <person name="Claverie J.M."/>
            <person name="Grigoriev I."/>
            <person name="Van Etten J."/>
            <person name="Lomsadze A."/>
            <person name="Borodovsky M."/>
        </authorList>
    </citation>
    <scope>NUCLEOTIDE SEQUENCE [LARGE SCALE GENOMIC DNA]</scope>
    <source>
        <strain evidence="3 4">C-169</strain>
    </source>
</reference>
<keyword evidence="1" id="KW-0175">Coiled coil</keyword>
<name>I0Z014_COCSC</name>
<accession>I0Z014</accession>
<feature type="region of interest" description="Disordered" evidence="2">
    <location>
        <begin position="1"/>
        <end position="40"/>
    </location>
</feature>
<organism evidence="3 4">
    <name type="scientific">Coccomyxa subellipsoidea (strain C-169)</name>
    <name type="common">Green microalga</name>
    <dbReference type="NCBI Taxonomy" id="574566"/>
    <lineage>
        <taxon>Eukaryota</taxon>
        <taxon>Viridiplantae</taxon>
        <taxon>Chlorophyta</taxon>
        <taxon>core chlorophytes</taxon>
        <taxon>Trebouxiophyceae</taxon>
        <taxon>Trebouxiophyceae incertae sedis</taxon>
        <taxon>Coccomyxaceae</taxon>
        <taxon>Coccomyxa</taxon>
        <taxon>Coccomyxa subellipsoidea</taxon>
    </lineage>
</organism>
<evidence type="ECO:0000256" key="1">
    <source>
        <dbReference type="SAM" id="Coils"/>
    </source>
</evidence>
<keyword evidence="4" id="KW-1185">Reference proteome</keyword>
<feature type="coiled-coil region" evidence="1">
    <location>
        <begin position="130"/>
        <end position="164"/>
    </location>
</feature>
<dbReference type="EMBL" id="AGSI01000006">
    <property type="protein sequence ID" value="EIE23983.1"/>
    <property type="molecule type" value="Genomic_DNA"/>
</dbReference>
<dbReference type="GeneID" id="17041981"/>
<evidence type="ECO:0000313" key="4">
    <source>
        <dbReference type="Proteomes" id="UP000007264"/>
    </source>
</evidence>
<proteinExistence type="predicted"/>
<evidence type="ECO:0000313" key="3">
    <source>
        <dbReference type="EMBL" id="EIE23983.1"/>
    </source>
</evidence>
<dbReference type="AlphaFoldDB" id="I0Z014"/>
<evidence type="ECO:0000256" key="2">
    <source>
        <dbReference type="SAM" id="MobiDB-lite"/>
    </source>
</evidence>
<dbReference type="RefSeq" id="XP_005648527.1">
    <property type="nucleotide sequence ID" value="XM_005648470.1"/>
</dbReference>
<sequence length="227" mass="24482">MPHGRNGAPDSASVPGKMPANQVAAAGGGKPPPFWANWGEQWNNTSQNMRKNASTWVRDMEGKARTVKMPKMEMPVHVDVDFLNPFITSVKRTAWDTWRRLPPQAQLALPFVATGATTGLIVGKIQGGRIRKQRERIGELEARIESLLNERDTLKGRIQQLKAKALAPNSASEMRMAHAVAEATAAAAAAASAAASAASACQVTVYRPPPPRLRPQLQGAPIKQQPS</sequence>
<dbReference type="Proteomes" id="UP000007264">
    <property type="component" value="Unassembled WGS sequence"/>
</dbReference>
<feature type="region of interest" description="Disordered" evidence="2">
    <location>
        <begin position="207"/>
        <end position="227"/>
    </location>
</feature>
<dbReference type="OrthoDB" id="510274at2759"/>
<gene>
    <name evidence="3" type="ORF">COCSUDRAFT_65679</name>
</gene>
<protein>
    <submittedName>
        <fullName evidence="3">Uncharacterized protein</fullName>
    </submittedName>
</protein>
<dbReference type="KEGG" id="csl:COCSUDRAFT_65679"/>
<comment type="caution">
    <text evidence="3">The sequence shown here is derived from an EMBL/GenBank/DDBJ whole genome shotgun (WGS) entry which is preliminary data.</text>
</comment>